<dbReference type="Proteomes" id="UP001239111">
    <property type="component" value="Chromosome 2"/>
</dbReference>
<accession>A0ACC2PC23</accession>
<evidence type="ECO:0000313" key="2">
    <source>
        <dbReference type="Proteomes" id="UP001239111"/>
    </source>
</evidence>
<sequence>MFQELLPDGEIILSNGTLDGLSQMTNVSDFLIEFENGQVHFSVSVFYDVLNASFDYHLEAGWGMVNDHGSTKVSVCDVTAVLHVRVDVLSHNLENVDVHIPEVGRITIDEIKSDSNLNLIQPAINAVMPVLRGYIKFSAEGVIRSSTEKLVTSLKEMRFISYEKLEAMVKDASDYVPDATKTTMKLIYEKLASTISEL</sequence>
<reference evidence="1" key="1">
    <citation type="submission" date="2023-04" db="EMBL/GenBank/DDBJ databases">
        <title>A chromosome-level genome assembly of the parasitoid wasp Eretmocerus hayati.</title>
        <authorList>
            <person name="Zhong Y."/>
            <person name="Liu S."/>
            <person name="Liu Y."/>
        </authorList>
    </citation>
    <scope>NUCLEOTIDE SEQUENCE</scope>
    <source>
        <strain evidence="1">ZJU_SS_LIU_2023</strain>
    </source>
</reference>
<evidence type="ECO:0000313" key="1">
    <source>
        <dbReference type="EMBL" id="KAJ8680993.1"/>
    </source>
</evidence>
<gene>
    <name evidence="1" type="ORF">QAD02_016780</name>
</gene>
<dbReference type="EMBL" id="CM056742">
    <property type="protein sequence ID" value="KAJ8680993.1"/>
    <property type="molecule type" value="Genomic_DNA"/>
</dbReference>
<organism evidence="1 2">
    <name type="scientific">Eretmocerus hayati</name>
    <dbReference type="NCBI Taxonomy" id="131215"/>
    <lineage>
        <taxon>Eukaryota</taxon>
        <taxon>Metazoa</taxon>
        <taxon>Ecdysozoa</taxon>
        <taxon>Arthropoda</taxon>
        <taxon>Hexapoda</taxon>
        <taxon>Insecta</taxon>
        <taxon>Pterygota</taxon>
        <taxon>Neoptera</taxon>
        <taxon>Endopterygota</taxon>
        <taxon>Hymenoptera</taxon>
        <taxon>Apocrita</taxon>
        <taxon>Proctotrupomorpha</taxon>
        <taxon>Chalcidoidea</taxon>
        <taxon>Aphelinidae</taxon>
        <taxon>Aphelininae</taxon>
        <taxon>Eretmocerus</taxon>
    </lineage>
</organism>
<protein>
    <submittedName>
        <fullName evidence="1">Uncharacterized protein</fullName>
    </submittedName>
</protein>
<comment type="caution">
    <text evidence="1">The sequence shown here is derived from an EMBL/GenBank/DDBJ whole genome shotgun (WGS) entry which is preliminary data.</text>
</comment>
<name>A0ACC2PC23_9HYME</name>
<keyword evidence="2" id="KW-1185">Reference proteome</keyword>
<proteinExistence type="predicted"/>